<evidence type="ECO:0000313" key="2">
    <source>
        <dbReference type="EMBL" id="KAF7778935.1"/>
    </source>
</evidence>
<dbReference type="AlphaFoldDB" id="A0A8H7F769"/>
<dbReference type="Proteomes" id="UP000629468">
    <property type="component" value="Unassembled WGS sequence"/>
</dbReference>
<protein>
    <submittedName>
        <fullName evidence="2">Uncharacterized protein</fullName>
    </submittedName>
</protein>
<feature type="transmembrane region" description="Helical" evidence="1">
    <location>
        <begin position="27"/>
        <end position="49"/>
    </location>
</feature>
<evidence type="ECO:0000313" key="3">
    <source>
        <dbReference type="Proteomes" id="UP000629468"/>
    </source>
</evidence>
<keyword evidence="1" id="KW-0812">Transmembrane</keyword>
<keyword evidence="1" id="KW-0472">Membrane</keyword>
<keyword evidence="1" id="KW-1133">Transmembrane helix</keyword>
<reference evidence="2 3" key="1">
    <citation type="journal article" name="Sci. Rep.">
        <title>Telomere-to-telomere assembled and centromere annotated genomes of the two main subspecies of the button mushroom Agaricus bisporus reveal especially polymorphic chromosome ends.</title>
        <authorList>
            <person name="Sonnenberg A.S.M."/>
            <person name="Sedaghat-Telgerd N."/>
            <person name="Lavrijssen B."/>
            <person name="Ohm R.A."/>
            <person name="Hendrickx P.M."/>
            <person name="Scholtmeijer K."/>
            <person name="Baars J.J.P."/>
            <person name="van Peer A."/>
        </authorList>
    </citation>
    <scope>NUCLEOTIDE SEQUENCE [LARGE SCALE GENOMIC DNA]</scope>
    <source>
        <strain evidence="2 3">H119_p4</strain>
    </source>
</reference>
<organism evidence="2 3">
    <name type="scientific">Agaricus bisporus var. burnettii</name>
    <dbReference type="NCBI Taxonomy" id="192524"/>
    <lineage>
        <taxon>Eukaryota</taxon>
        <taxon>Fungi</taxon>
        <taxon>Dikarya</taxon>
        <taxon>Basidiomycota</taxon>
        <taxon>Agaricomycotina</taxon>
        <taxon>Agaricomycetes</taxon>
        <taxon>Agaricomycetidae</taxon>
        <taxon>Agaricales</taxon>
        <taxon>Agaricineae</taxon>
        <taxon>Agaricaceae</taxon>
        <taxon>Agaricus</taxon>
    </lineage>
</organism>
<accession>A0A8H7F769</accession>
<name>A0A8H7F769_AGABI</name>
<dbReference type="EMBL" id="JABXXO010000004">
    <property type="protein sequence ID" value="KAF7778935.1"/>
    <property type="molecule type" value="Genomic_DNA"/>
</dbReference>
<evidence type="ECO:0000256" key="1">
    <source>
        <dbReference type="SAM" id="Phobius"/>
    </source>
</evidence>
<gene>
    <name evidence="2" type="ORF">Agabi119p4_3280</name>
</gene>
<feature type="transmembrane region" description="Helical" evidence="1">
    <location>
        <begin position="117"/>
        <end position="136"/>
    </location>
</feature>
<proteinExistence type="predicted"/>
<feature type="transmembrane region" description="Helical" evidence="1">
    <location>
        <begin position="61"/>
        <end position="84"/>
    </location>
</feature>
<sequence>MRPRAYLIEILRPSPSYGSSPRTSPEIMAIPLKIVVSLVALCGSSALVFRSIPLYHKKRRESLLCTAIAYITAQVVILATHYYVSLAVYLSSKHVSLTRSQIKRENDQTVLKFMRPLPQWCATLASIMLASIAPPVSGTR</sequence>
<comment type="caution">
    <text evidence="2">The sequence shown here is derived from an EMBL/GenBank/DDBJ whole genome shotgun (WGS) entry which is preliminary data.</text>
</comment>